<organism evidence="2 3">
    <name type="scientific">Litorivivens lipolytica</name>
    <dbReference type="NCBI Taxonomy" id="1524264"/>
    <lineage>
        <taxon>Bacteria</taxon>
        <taxon>Pseudomonadati</taxon>
        <taxon>Pseudomonadota</taxon>
        <taxon>Gammaproteobacteria</taxon>
        <taxon>Litorivivens</taxon>
    </lineage>
</organism>
<name>A0A7W4W6G6_9GAMM</name>
<dbReference type="InterPro" id="IPR021279">
    <property type="entry name" value="DUF2721"/>
</dbReference>
<feature type="transmembrane region" description="Helical" evidence="1">
    <location>
        <begin position="17"/>
        <end position="39"/>
    </location>
</feature>
<keyword evidence="3" id="KW-1185">Reference proteome</keyword>
<reference evidence="2 3" key="1">
    <citation type="submission" date="2020-08" db="EMBL/GenBank/DDBJ databases">
        <title>Genomic Encyclopedia of Type Strains, Phase III (KMG-III): the genomes of soil and plant-associated and newly described type strains.</title>
        <authorList>
            <person name="Whitman W."/>
        </authorList>
    </citation>
    <scope>NUCLEOTIDE SEQUENCE [LARGE SCALE GENOMIC DNA]</scope>
    <source>
        <strain evidence="2 3">CECT 8654</strain>
    </source>
</reference>
<keyword evidence="1" id="KW-0812">Transmembrane</keyword>
<evidence type="ECO:0000313" key="2">
    <source>
        <dbReference type="EMBL" id="MBB3048351.1"/>
    </source>
</evidence>
<protein>
    <recommendedName>
        <fullName evidence="4">DUF2721 domain-containing protein</fullName>
    </recommendedName>
</protein>
<dbReference type="EMBL" id="JACHWY010000003">
    <property type="protein sequence ID" value="MBB3048351.1"/>
    <property type="molecule type" value="Genomic_DNA"/>
</dbReference>
<accession>A0A7W4W6G6</accession>
<comment type="caution">
    <text evidence="2">The sequence shown here is derived from an EMBL/GenBank/DDBJ whole genome shotgun (WGS) entry which is preliminary data.</text>
</comment>
<keyword evidence="1" id="KW-0472">Membrane</keyword>
<evidence type="ECO:0008006" key="4">
    <source>
        <dbReference type="Google" id="ProtNLM"/>
    </source>
</evidence>
<dbReference type="Proteomes" id="UP000537130">
    <property type="component" value="Unassembled WGS sequence"/>
</dbReference>
<proteinExistence type="predicted"/>
<dbReference type="AlphaFoldDB" id="A0A7W4W6G6"/>
<feature type="transmembrane region" description="Helical" evidence="1">
    <location>
        <begin position="80"/>
        <end position="100"/>
    </location>
</feature>
<dbReference type="Pfam" id="PF11026">
    <property type="entry name" value="DUF2721"/>
    <property type="match status" value="1"/>
</dbReference>
<feature type="transmembrane region" description="Helical" evidence="1">
    <location>
        <begin position="112"/>
        <end position="131"/>
    </location>
</feature>
<sequence length="145" mass="15765">MAADISIITITQAIQQAVAPVFLLAGIGGLLNVLTGRLARIIDRSRSLYQRLEHATDERADGIRQELETLTRRGRVVHRAIGFSTGSALLVCVVIALLFINAVMGWHSDTSIAVLFILAMVCLIISLTGFLREIQLATRVMLNGP</sequence>
<evidence type="ECO:0000256" key="1">
    <source>
        <dbReference type="SAM" id="Phobius"/>
    </source>
</evidence>
<evidence type="ECO:0000313" key="3">
    <source>
        <dbReference type="Proteomes" id="UP000537130"/>
    </source>
</evidence>
<dbReference type="RefSeq" id="WP_183411142.1">
    <property type="nucleotide sequence ID" value="NZ_JACHWY010000003.1"/>
</dbReference>
<keyword evidence="1" id="KW-1133">Transmembrane helix</keyword>
<gene>
    <name evidence="2" type="ORF">FHR99_002625</name>
</gene>